<organism evidence="1 2">
    <name type="scientific">Leuconostoc fallax</name>
    <dbReference type="NCBI Taxonomy" id="1251"/>
    <lineage>
        <taxon>Bacteria</taxon>
        <taxon>Bacillati</taxon>
        <taxon>Bacillota</taxon>
        <taxon>Bacilli</taxon>
        <taxon>Lactobacillales</taxon>
        <taxon>Lactobacillaceae</taxon>
        <taxon>Leuconostoc</taxon>
    </lineage>
</organism>
<dbReference type="Proteomes" id="UP000295681">
    <property type="component" value="Unassembled WGS sequence"/>
</dbReference>
<protein>
    <submittedName>
        <fullName evidence="1">Uncharacterized protein</fullName>
    </submittedName>
</protein>
<evidence type="ECO:0000313" key="2">
    <source>
        <dbReference type="Proteomes" id="UP000295681"/>
    </source>
</evidence>
<gene>
    <name evidence="1" type="ORF">C5L23_000696</name>
</gene>
<dbReference type="RefSeq" id="WP_010007437.1">
    <property type="nucleotide sequence ID" value="NZ_JAGYGP010000002.1"/>
</dbReference>
<dbReference type="EMBL" id="PUFI01000009">
    <property type="protein sequence ID" value="TDG68777.1"/>
    <property type="molecule type" value="Genomic_DNA"/>
</dbReference>
<keyword evidence="2" id="KW-1185">Reference proteome</keyword>
<name>A0A4R5NA77_9LACO</name>
<comment type="caution">
    <text evidence="1">The sequence shown here is derived from an EMBL/GenBank/DDBJ whole genome shotgun (WGS) entry which is preliminary data.</text>
</comment>
<evidence type="ECO:0000313" key="1">
    <source>
        <dbReference type="EMBL" id="TDG68777.1"/>
    </source>
</evidence>
<dbReference type="AlphaFoldDB" id="A0A4R5NA77"/>
<sequence>MIEDVRLLSQAVSEMADQLGDSFRRPVSLALALGDMGGTWETFSKILSSTNLLVNTEDVSEYSIDDFRKSFAKVDPLFADIKDLYIVKIVNALAQEYIEELYMVSKKLTYELDDRYKIPY</sequence>
<reference evidence="1 2" key="1">
    <citation type="journal article" date="2019" name="Appl. Microbiol. Biotechnol.">
        <title>Uncovering carbohydrate metabolism through a genotype-phenotype association study of 56 lactic acid bacteria genomes.</title>
        <authorList>
            <person name="Buron-Moles G."/>
            <person name="Chailyan A."/>
            <person name="Dolejs I."/>
            <person name="Forster J."/>
            <person name="Miks M.H."/>
        </authorList>
    </citation>
    <scope>NUCLEOTIDE SEQUENCE [LARGE SCALE GENOMIC DNA]</scope>
    <source>
        <strain evidence="1 2">ATCC 700006</strain>
    </source>
</reference>
<accession>A0A4R5NA77</accession>
<proteinExistence type="predicted"/>